<dbReference type="Pfam" id="PF10604">
    <property type="entry name" value="Polyketide_cyc2"/>
    <property type="match status" value="1"/>
</dbReference>
<dbReference type="InterPro" id="IPR023393">
    <property type="entry name" value="START-like_dom_sf"/>
</dbReference>
<protein>
    <recommendedName>
        <fullName evidence="3">Bet v I/Major latex protein domain-containing protein</fullName>
    </recommendedName>
</protein>
<dbReference type="Gene3D" id="3.30.530.20">
    <property type="match status" value="1"/>
</dbReference>
<accession>U5CYU0</accession>
<dbReference type="eggNOG" id="ENOG502S1EM">
    <property type="taxonomic scope" value="Eukaryota"/>
</dbReference>
<dbReference type="Gramene" id="ERN15120">
    <property type="protein sequence ID" value="ERN15120"/>
    <property type="gene ID" value="AMTR_s00056p00095990"/>
</dbReference>
<dbReference type="HOGENOM" id="CLU_101964_0_1_1"/>
<dbReference type="InterPro" id="IPR019587">
    <property type="entry name" value="Polyketide_cyclase/dehydratase"/>
</dbReference>
<dbReference type="SUPFAM" id="SSF55961">
    <property type="entry name" value="Bet v1-like"/>
    <property type="match status" value="1"/>
</dbReference>
<evidence type="ECO:0000313" key="2">
    <source>
        <dbReference type="Proteomes" id="UP000017836"/>
    </source>
</evidence>
<evidence type="ECO:0008006" key="3">
    <source>
        <dbReference type="Google" id="ProtNLM"/>
    </source>
</evidence>
<dbReference type="AlphaFoldDB" id="U5CYU0"/>
<keyword evidence="2" id="KW-1185">Reference proteome</keyword>
<dbReference type="Proteomes" id="UP000017836">
    <property type="component" value="Unassembled WGS sequence"/>
</dbReference>
<proteinExistence type="predicted"/>
<evidence type="ECO:0000313" key="1">
    <source>
        <dbReference type="EMBL" id="ERN15120.1"/>
    </source>
</evidence>
<dbReference type="OrthoDB" id="1928994at2759"/>
<sequence length="174" mass="19977">MDKETGASKLQDKEPQLPIWEATLRATVHNQPPHKVWQLLEDFFSIEKWLPTIDICKKIEGINGKPGCIRYCAASSNKVGENDIAWATEKLVFIDSAERKMIYVVTDSNVGLVGYEATVSVLPESHENEEKGSVIDWFFKVEPQTFMSYEGLVEYVKNSLEYMAKKMEEFLYEE</sequence>
<organism evidence="1 2">
    <name type="scientific">Amborella trichopoda</name>
    <dbReference type="NCBI Taxonomy" id="13333"/>
    <lineage>
        <taxon>Eukaryota</taxon>
        <taxon>Viridiplantae</taxon>
        <taxon>Streptophyta</taxon>
        <taxon>Embryophyta</taxon>
        <taxon>Tracheophyta</taxon>
        <taxon>Spermatophyta</taxon>
        <taxon>Magnoliopsida</taxon>
        <taxon>Amborellales</taxon>
        <taxon>Amborellaceae</taxon>
        <taxon>Amborella</taxon>
    </lineage>
</organism>
<gene>
    <name evidence="1" type="ORF">AMTR_s00056p00095990</name>
</gene>
<dbReference type="CDD" id="cd07821">
    <property type="entry name" value="PYR_PYL_RCAR_like"/>
    <property type="match status" value="1"/>
</dbReference>
<dbReference type="PANTHER" id="PTHR33789">
    <property type="entry name" value="LACHRYMATORY-FACTOR SYNTHASE"/>
    <property type="match status" value="1"/>
</dbReference>
<dbReference type="EMBL" id="KI392510">
    <property type="protein sequence ID" value="ERN15120.1"/>
    <property type="molecule type" value="Genomic_DNA"/>
</dbReference>
<dbReference type="OMA" id="WHIRSED"/>
<name>U5CYU0_AMBTC</name>
<dbReference type="KEGG" id="atr:18443401"/>
<dbReference type="PANTHER" id="PTHR33789:SF11">
    <property type="entry name" value="OS05G0202300 PROTEIN"/>
    <property type="match status" value="1"/>
</dbReference>
<reference evidence="2" key="1">
    <citation type="journal article" date="2013" name="Science">
        <title>The Amborella genome and the evolution of flowering plants.</title>
        <authorList>
            <consortium name="Amborella Genome Project"/>
        </authorList>
    </citation>
    <scope>NUCLEOTIDE SEQUENCE [LARGE SCALE GENOMIC DNA]</scope>
</reference>
<dbReference type="InterPro" id="IPR053249">
    <property type="entry name" value="LFS"/>
</dbReference>